<dbReference type="KEGG" id="kphy:AOZ06_45695"/>
<name>A0A0N9IAP5_9PSEU</name>
<protein>
    <submittedName>
        <fullName evidence="2">Uncharacterized protein</fullName>
    </submittedName>
</protein>
<evidence type="ECO:0000256" key="1">
    <source>
        <dbReference type="SAM" id="Phobius"/>
    </source>
</evidence>
<evidence type="ECO:0000313" key="2">
    <source>
        <dbReference type="EMBL" id="ALG15564.1"/>
    </source>
</evidence>
<feature type="transmembrane region" description="Helical" evidence="1">
    <location>
        <begin position="142"/>
        <end position="164"/>
    </location>
</feature>
<keyword evidence="1" id="KW-0472">Membrane</keyword>
<feature type="transmembrane region" description="Helical" evidence="1">
    <location>
        <begin position="69"/>
        <end position="90"/>
    </location>
</feature>
<sequence>MDRVGYAIGGVLFLSGLVHLVVLLVTGGTWLGPLSMRKPLTFGVSFGLTVGAAVWATSFLRIKPGLRTVLLSVLAAASIVEVSLITVQAWRGRPSHFNFETPLDSAISTTLASGGFVLIAVIIGFTVAAFRTVQTRSMQLALRFGFAALVVALAIGAAMIATGVPEARSGNATVAYLTAGALKPAHAVPMHAILIMPGFAWLLGRTRWPEPTQVLLTRIAAAGYGLLIAGTIAYFAVWTT</sequence>
<feature type="transmembrane region" description="Helical" evidence="1">
    <location>
        <begin position="184"/>
        <end position="203"/>
    </location>
</feature>
<feature type="transmembrane region" description="Helical" evidence="1">
    <location>
        <begin position="110"/>
        <end position="130"/>
    </location>
</feature>
<feature type="transmembrane region" description="Helical" evidence="1">
    <location>
        <begin position="42"/>
        <end position="62"/>
    </location>
</feature>
<organism evidence="2 3">
    <name type="scientific">Kibdelosporangium phytohabitans</name>
    <dbReference type="NCBI Taxonomy" id="860235"/>
    <lineage>
        <taxon>Bacteria</taxon>
        <taxon>Bacillati</taxon>
        <taxon>Actinomycetota</taxon>
        <taxon>Actinomycetes</taxon>
        <taxon>Pseudonocardiales</taxon>
        <taxon>Pseudonocardiaceae</taxon>
        <taxon>Kibdelosporangium</taxon>
    </lineage>
</organism>
<feature type="transmembrane region" description="Helical" evidence="1">
    <location>
        <begin position="215"/>
        <end position="237"/>
    </location>
</feature>
<accession>A0A0N9IAP5</accession>
<keyword evidence="1" id="KW-1133">Transmembrane helix</keyword>
<reference evidence="2 3" key="1">
    <citation type="submission" date="2015-07" db="EMBL/GenBank/DDBJ databases">
        <title>Genome sequencing of Kibdelosporangium phytohabitans.</title>
        <authorList>
            <person name="Qin S."/>
            <person name="Xing K."/>
        </authorList>
    </citation>
    <scope>NUCLEOTIDE SEQUENCE [LARGE SCALE GENOMIC DNA]</scope>
    <source>
        <strain evidence="2 3">KLBMP1111</strain>
    </source>
</reference>
<feature type="transmembrane region" description="Helical" evidence="1">
    <location>
        <begin position="7"/>
        <end position="30"/>
    </location>
</feature>
<dbReference type="STRING" id="860235.AOZ06_45695"/>
<dbReference type="EMBL" id="CP012752">
    <property type="protein sequence ID" value="ALG15564.1"/>
    <property type="molecule type" value="Genomic_DNA"/>
</dbReference>
<proteinExistence type="predicted"/>
<evidence type="ECO:0000313" key="3">
    <source>
        <dbReference type="Proteomes" id="UP000063699"/>
    </source>
</evidence>
<dbReference type="Proteomes" id="UP000063699">
    <property type="component" value="Chromosome"/>
</dbReference>
<gene>
    <name evidence="2" type="ORF">AOZ06_45695</name>
</gene>
<dbReference type="AlphaFoldDB" id="A0A0N9IAP5"/>
<keyword evidence="3" id="KW-1185">Reference proteome</keyword>
<keyword evidence="1" id="KW-0812">Transmembrane</keyword>